<protein>
    <submittedName>
        <fullName evidence="2">Uncharacterized protein</fullName>
    </submittedName>
</protein>
<feature type="transmembrane region" description="Helical" evidence="1">
    <location>
        <begin position="251"/>
        <end position="272"/>
    </location>
</feature>
<feature type="transmembrane region" description="Helical" evidence="1">
    <location>
        <begin position="105"/>
        <end position="131"/>
    </location>
</feature>
<dbReference type="AlphaFoldDB" id="A0A2V4U123"/>
<keyword evidence="1" id="KW-1133">Transmembrane helix</keyword>
<accession>A0A2V4U123</accession>
<comment type="caution">
    <text evidence="2">The sequence shown here is derived from an EMBL/GenBank/DDBJ whole genome shotgun (WGS) entry which is preliminary data.</text>
</comment>
<feature type="transmembrane region" description="Helical" evidence="1">
    <location>
        <begin position="278"/>
        <end position="297"/>
    </location>
</feature>
<evidence type="ECO:0000256" key="1">
    <source>
        <dbReference type="SAM" id="Phobius"/>
    </source>
</evidence>
<feature type="transmembrane region" description="Helical" evidence="1">
    <location>
        <begin position="187"/>
        <end position="205"/>
    </location>
</feature>
<organism evidence="2 3">
    <name type="scientific">Paraburkholderia silvatlantica</name>
    <dbReference type="NCBI Taxonomy" id="321895"/>
    <lineage>
        <taxon>Bacteria</taxon>
        <taxon>Pseudomonadati</taxon>
        <taxon>Pseudomonadota</taxon>
        <taxon>Betaproteobacteria</taxon>
        <taxon>Burkholderiales</taxon>
        <taxon>Burkholderiaceae</taxon>
        <taxon>Paraburkholderia</taxon>
    </lineage>
</organism>
<evidence type="ECO:0000313" key="3">
    <source>
        <dbReference type="Proteomes" id="UP000247772"/>
    </source>
</evidence>
<keyword evidence="1" id="KW-0472">Membrane</keyword>
<name>A0A2V4U123_9BURK</name>
<feature type="transmembrane region" description="Helical" evidence="1">
    <location>
        <begin position="137"/>
        <end position="157"/>
    </location>
</feature>
<feature type="transmembrane region" description="Helical" evidence="1">
    <location>
        <begin position="352"/>
        <end position="371"/>
    </location>
</feature>
<feature type="transmembrane region" description="Helical" evidence="1">
    <location>
        <begin position="380"/>
        <end position="399"/>
    </location>
</feature>
<proteinExistence type="predicted"/>
<dbReference type="Proteomes" id="UP000247772">
    <property type="component" value="Unassembled WGS sequence"/>
</dbReference>
<evidence type="ECO:0000313" key="2">
    <source>
        <dbReference type="EMBL" id="PYE24183.1"/>
    </source>
</evidence>
<reference evidence="2 3" key="1">
    <citation type="submission" date="2018-06" db="EMBL/GenBank/DDBJ databases">
        <title>Genomic Encyclopedia of Type Strains, Phase IV (KMG-V): Genome sequencing to study the core and pangenomes of soil and plant-associated prokaryotes.</title>
        <authorList>
            <person name="Whitman W."/>
        </authorList>
    </citation>
    <scope>NUCLEOTIDE SEQUENCE [LARGE SCALE GENOMIC DNA]</scope>
    <source>
        <strain evidence="2 3">SRCL-318</strain>
    </source>
</reference>
<gene>
    <name evidence="2" type="ORF">C7410_10612</name>
</gene>
<feature type="transmembrane region" description="Helical" evidence="1">
    <location>
        <begin position="326"/>
        <end position="346"/>
    </location>
</feature>
<feature type="transmembrane region" description="Helical" evidence="1">
    <location>
        <begin position="64"/>
        <end position="93"/>
    </location>
</feature>
<sequence length="400" mass="42672">MMLSCRLRWYALATSRLLHRHWQALMLSVLLLLPAMPVFAQTRILGAPILAALAPSHGIEWRFVWVHMLEAVGMLWVLAQHGAVTGGAFATFLDSLPTSHGRRRAVDIAVVLVANTPLFLPVLAAAVALAFLPQKVANYLFVLDLLLITLGWQLAVLSRSARNATPLAVANVILVGALQTGETIRPALLVLPLLLAAFAIAHTPAGSTSRSGWRGARSRRVLGCARAYAGQGLSPVARLQIGIVRDRAAGVFARCLMMGSVTASTCFLLGLWNFDVRAVPLASISQAAIALIAAATYRDLSAAHLRAGQFMRSLPIAAAAQPRADILTIAALALPFACVAPLLLVAHGVLPWWSAAALLCSGAPLLALLYLPQRYAPRQSVLLGTMLAAIWVAVVWQLFS</sequence>
<dbReference type="EMBL" id="QJSQ01000006">
    <property type="protein sequence ID" value="PYE24183.1"/>
    <property type="molecule type" value="Genomic_DNA"/>
</dbReference>
<keyword evidence="1" id="KW-0812">Transmembrane</keyword>